<protein>
    <submittedName>
        <fullName evidence="2">Uncharacterized protein</fullName>
    </submittedName>
</protein>
<reference evidence="3" key="1">
    <citation type="submission" date="2017-12" db="EMBL/GenBank/DDBJ databases">
        <authorList>
            <person name="Diaz M."/>
        </authorList>
    </citation>
    <scope>NUCLEOTIDE SEQUENCE [LARGE SCALE GENOMIC DNA]</scope>
    <source>
        <strain evidence="3">FI11154</strain>
    </source>
</reference>
<feature type="region of interest" description="Disordered" evidence="1">
    <location>
        <begin position="13"/>
        <end position="32"/>
    </location>
</feature>
<dbReference type="EMBL" id="OOFM01000005">
    <property type="protein sequence ID" value="SPL65263.1"/>
    <property type="molecule type" value="Genomic_DNA"/>
</dbReference>
<evidence type="ECO:0000256" key="1">
    <source>
        <dbReference type="SAM" id="MobiDB-lite"/>
    </source>
</evidence>
<dbReference type="Proteomes" id="UP000246073">
    <property type="component" value="Unassembled WGS sequence"/>
</dbReference>
<organism evidence="2 3">
    <name type="scientific">Ochrobactrum soli</name>
    <dbReference type="NCBI Taxonomy" id="2448455"/>
    <lineage>
        <taxon>Bacteria</taxon>
        <taxon>Pseudomonadati</taxon>
        <taxon>Pseudomonadota</taxon>
        <taxon>Alphaproteobacteria</taxon>
        <taxon>Hyphomicrobiales</taxon>
        <taxon>Brucellaceae</taxon>
        <taxon>Brucella/Ochrobactrum group</taxon>
        <taxon>Ochrobactrum</taxon>
    </lineage>
</organism>
<dbReference type="AlphaFoldDB" id="A0A2P9HMP9"/>
<sequence length="55" mass="6319">MSRPNVVSYAAKSRNNRHYQKQSDWMGTPKQDCAKRPDHAILTQDFYPLIIVANG</sequence>
<proteinExistence type="predicted"/>
<accession>A0A2P9HMP9</accession>
<gene>
    <name evidence="2" type="ORF">OHAE_1130</name>
</gene>
<name>A0A2P9HMP9_9HYPH</name>
<evidence type="ECO:0000313" key="3">
    <source>
        <dbReference type="Proteomes" id="UP000246073"/>
    </source>
</evidence>
<evidence type="ECO:0000313" key="2">
    <source>
        <dbReference type="EMBL" id="SPL65263.1"/>
    </source>
</evidence>